<dbReference type="Proteomes" id="UP000203221">
    <property type="component" value="Segment"/>
</dbReference>
<reference evidence="2 3" key="1">
    <citation type="journal article" date="2002" name="J. Gen. Virol.">
        <title>Whole genome analysis of the Epiphyas postvittana nucleopolyhedrovirus.</title>
        <authorList>
            <person name="Hyink O."/>
            <person name="Dellow R.A."/>
            <person name="Olsen M.J."/>
            <person name="Caradoc-Davies K.M.B."/>
            <person name="Drake K."/>
            <person name="Herniou E.A."/>
            <person name="Cory J.S."/>
            <person name="O'Reilly D.R."/>
            <person name="Ward V.K."/>
        </authorList>
    </citation>
    <scope>NUCLEOTIDE SEQUENCE [LARGE SCALE GENOMIC DNA]</scope>
</reference>
<protein>
    <recommendedName>
        <fullName evidence="1">DUF3627 domain-containing protein</fullName>
    </recommendedName>
</protein>
<proteinExistence type="predicted"/>
<accession>Q91GN7</accession>
<evidence type="ECO:0000313" key="2">
    <source>
        <dbReference type="EMBL" id="AAK85574.1"/>
    </source>
</evidence>
<dbReference type="OrthoDB" id="7030at10239"/>
<dbReference type="EMBL" id="AY043265">
    <property type="protein sequence ID" value="AAK85574.1"/>
    <property type="molecule type" value="Genomic_DNA"/>
</dbReference>
<organismHost>
    <name type="scientific">Lepidoptera</name>
    <name type="common">moths &amp; butterflies</name>
    <dbReference type="NCBI Taxonomy" id="7088"/>
</organismHost>
<dbReference type="InterPro" id="IPR022549">
    <property type="entry name" value="DUF3627"/>
</dbReference>
<evidence type="ECO:0000313" key="3">
    <source>
        <dbReference type="Proteomes" id="UP000203221"/>
    </source>
</evidence>
<keyword evidence="3" id="KW-1185">Reference proteome</keyword>
<dbReference type="Pfam" id="PF12299">
    <property type="entry name" value="DUF3627"/>
    <property type="match status" value="1"/>
</dbReference>
<organism evidence="2 3">
    <name type="scientific">Epiphyas postvittana nucleopolyhedrovirus</name>
    <name type="common">EppoMNPV</name>
    <dbReference type="NCBI Taxonomy" id="70600"/>
    <lineage>
        <taxon>Viruses</taxon>
        <taxon>Viruses incertae sedis</taxon>
        <taxon>Naldaviricetes</taxon>
        <taxon>Lefavirales</taxon>
        <taxon>Baculoviridae</taxon>
        <taxon>Alphabaculovirus</taxon>
        <taxon>Alphabaculovirus eppostvittanae</taxon>
    </lineage>
</organism>
<feature type="domain" description="DUF3627" evidence="1">
    <location>
        <begin position="214"/>
        <end position="292"/>
    </location>
</feature>
<sequence>MFDWMFGWWSFNEQHQQHHPLANHFNAQDYKQYAVDRRAQSDLVNRSVFKCHPFTFKFRYVIDDDNGRCCRVVDFCKGLEINHELMLNCKWDSKHVRHLNEIVFKTPPVEISPDSMGTVYATKHGLIQILQQLSFEYKDDVLLAIKTDKGYDCDDVRDNIKTVLKHIKTLNVNSDKFINAHKLFENQVCARFEQLEQRLETLERVPDAPTMPGVIFPRDVNKHQHLAVFVNQERGNTQIGFARGQEEYFRKRKLEFEEEDMHKMLETVHPNPQMAVQCIKDRFISNGYKIKKVSNRRRVIEVDCNINAAKDIVNNVIIS</sequence>
<name>Q91GN7_NPVEP</name>
<dbReference type="GeneID" id="1727402"/>
<evidence type="ECO:0000259" key="1">
    <source>
        <dbReference type="Pfam" id="PF12299"/>
    </source>
</evidence>
<dbReference type="RefSeq" id="NP_203179.1">
    <property type="nucleotide sequence ID" value="NC_003083.1"/>
</dbReference>
<dbReference type="KEGG" id="vg:1727402"/>